<dbReference type="AlphaFoldDB" id="A0A426ZQJ0"/>
<organism evidence="1 2">
    <name type="scientific">Ensete ventricosum</name>
    <name type="common">Abyssinian banana</name>
    <name type="synonym">Musa ensete</name>
    <dbReference type="NCBI Taxonomy" id="4639"/>
    <lineage>
        <taxon>Eukaryota</taxon>
        <taxon>Viridiplantae</taxon>
        <taxon>Streptophyta</taxon>
        <taxon>Embryophyta</taxon>
        <taxon>Tracheophyta</taxon>
        <taxon>Spermatophyta</taxon>
        <taxon>Magnoliopsida</taxon>
        <taxon>Liliopsida</taxon>
        <taxon>Zingiberales</taxon>
        <taxon>Musaceae</taxon>
        <taxon>Ensete</taxon>
    </lineage>
</organism>
<evidence type="ECO:0000313" key="1">
    <source>
        <dbReference type="EMBL" id="RRT66302.1"/>
    </source>
</evidence>
<accession>A0A426ZQJ0</accession>
<dbReference type="EMBL" id="AMZH03005479">
    <property type="protein sequence ID" value="RRT66302.1"/>
    <property type="molecule type" value="Genomic_DNA"/>
</dbReference>
<gene>
    <name evidence="1" type="ORF">B296_00004661</name>
</gene>
<protein>
    <submittedName>
        <fullName evidence="1">Uncharacterized protein</fullName>
    </submittedName>
</protein>
<proteinExistence type="predicted"/>
<comment type="caution">
    <text evidence="1">The sequence shown here is derived from an EMBL/GenBank/DDBJ whole genome shotgun (WGS) entry which is preliminary data.</text>
</comment>
<dbReference type="Proteomes" id="UP000287651">
    <property type="component" value="Unassembled WGS sequence"/>
</dbReference>
<reference evidence="1 2" key="1">
    <citation type="journal article" date="2014" name="Agronomy (Basel)">
        <title>A Draft Genome Sequence for Ensete ventricosum, the Drought-Tolerant Tree Against Hunger.</title>
        <authorList>
            <person name="Harrison J."/>
            <person name="Moore K.A."/>
            <person name="Paszkiewicz K."/>
            <person name="Jones T."/>
            <person name="Grant M."/>
            <person name="Ambacheew D."/>
            <person name="Muzemil S."/>
            <person name="Studholme D.J."/>
        </authorList>
    </citation>
    <scope>NUCLEOTIDE SEQUENCE [LARGE SCALE GENOMIC DNA]</scope>
</reference>
<evidence type="ECO:0000313" key="2">
    <source>
        <dbReference type="Proteomes" id="UP000287651"/>
    </source>
</evidence>
<name>A0A426ZQJ0_ENSVE</name>
<sequence>MSKVVRADVSLPGELTNSNKQLQFRARSSIIGVCKCQAVRMEDRRVRVGHDQGSKVRRAIEEVPFSFFVLRSPVV</sequence>